<proteinExistence type="predicted"/>
<protein>
    <recommendedName>
        <fullName evidence="5">AMP-dependent synthetase/ligase domain-containing protein</fullName>
    </recommendedName>
</protein>
<name>A0A5B0PPU8_PUCGR</name>
<evidence type="ECO:0000313" key="3">
    <source>
        <dbReference type="EMBL" id="KAA1102752.1"/>
    </source>
</evidence>
<evidence type="ECO:0000256" key="1">
    <source>
        <dbReference type="SAM" id="MobiDB-lite"/>
    </source>
</evidence>
<dbReference type="Gene3D" id="3.40.50.12780">
    <property type="entry name" value="N-terminal domain of ligase-like"/>
    <property type="match status" value="1"/>
</dbReference>
<dbReference type="AlphaFoldDB" id="A0A5B0PPU8"/>
<keyword evidence="2" id="KW-1133">Transmembrane helix</keyword>
<comment type="caution">
    <text evidence="3">The sequence shown here is derived from an EMBL/GenBank/DDBJ whole genome shotgun (WGS) entry which is preliminary data.</text>
</comment>
<gene>
    <name evidence="3" type="ORF">PGTUg99_035220</name>
</gene>
<dbReference type="Proteomes" id="UP000325313">
    <property type="component" value="Unassembled WGS sequence"/>
</dbReference>
<evidence type="ECO:0008006" key="5">
    <source>
        <dbReference type="Google" id="ProtNLM"/>
    </source>
</evidence>
<feature type="transmembrane region" description="Helical" evidence="2">
    <location>
        <begin position="7"/>
        <end position="27"/>
    </location>
</feature>
<feature type="region of interest" description="Disordered" evidence="1">
    <location>
        <begin position="250"/>
        <end position="269"/>
    </location>
</feature>
<accession>A0A5B0PPU8</accession>
<keyword evidence="2" id="KW-0812">Transmembrane</keyword>
<evidence type="ECO:0000256" key="2">
    <source>
        <dbReference type="SAM" id="Phobius"/>
    </source>
</evidence>
<sequence>MEDQAVLIGFDQLTSTLIVLFILSYLIPSIINPDQSWLIHPIILAHQARFSPTRKQSETPIITNSGATPHSLPVTPDRSVKSLYDLLLKAEGKLQQIDLHSILPQDVRLNRLITNVRNQLWSQLPSKKNEEHPKILILCEDPYLKLVFTLSAATLPITTIVGSSKPTGTISIDSKAALEPYLDSLSLVISDLSSKDLVQELLGPKLAGDCLVLSTADLDCNAWFLADDQGGDSAPRDPALVSQARLRIIHQQQRSSSSTCSNDSTKKEGEGVEVYEYTPENILAGITGSLGIFPVTGKMTSKDRIFLEFNNSDGDDDLWGSEISVALAGLYSGADVYFFNGFKLLSEYKPTILMIKSMNAQILAEEIIQLSNLSLLKKFTIGRRLSQVYNGNLGSPLVETGEWVGPQLRAILTKDPISQSTATLIRAGFGVSMQRIYAHPISTGPILVSQQYDFQVPQSTTRATKSMMGCGPPAANVECKIVGVAEPSLVNHDAWKGKLVVRGPSIGTRIVPSRDPTSQQEDFFFPVAEIAQVLPNGTFLLFPPSSTGDD</sequence>
<organism evidence="3 4">
    <name type="scientific">Puccinia graminis f. sp. tritici</name>
    <dbReference type="NCBI Taxonomy" id="56615"/>
    <lineage>
        <taxon>Eukaryota</taxon>
        <taxon>Fungi</taxon>
        <taxon>Dikarya</taxon>
        <taxon>Basidiomycota</taxon>
        <taxon>Pucciniomycotina</taxon>
        <taxon>Pucciniomycetes</taxon>
        <taxon>Pucciniales</taxon>
        <taxon>Pucciniaceae</taxon>
        <taxon>Puccinia</taxon>
    </lineage>
</organism>
<evidence type="ECO:0000313" key="4">
    <source>
        <dbReference type="Proteomes" id="UP000325313"/>
    </source>
</evidence>
<dbReference type="EMBL" id="VDEP01000337">
    <property type="protein sequence ID" value="KAA1102752.1"/>
    <property type="molecule type" value="Genomic_DNA"/>
</dbReference>
<feature type="compositionally biased region" description="Low complexity" evidence="1">
    <location>
        <begin position="251"/>
        <end position="263"/>
    </location>
</feature>
<reference evidence="3 4" key="1">
    <citation type="submission" date="2019-05" db="EMBL/GenBank/DDBJ databases">
        <title>Emergence of the Ug99 lineage of the wheat stem rust pathogen through somatic hybridization.</title>
        <authorList>
            <person name="Li F."/>
            <person name="Upadhyaya N.M."/>
            <person name="Sperschneider J."/>
            <person name="Matny O."/>
            <person name="Nguyen-Phuc H."/>
            <person name="Mago R."/>
            <person name="Raley C."/>
            <person name="Miller M.E."/>
            <person name="Silverstein K.A.T."/>
            <person name="Henningsen E."/>
            <person name="Hirsch C.D."/>
            <person name="Visser B."/>
            <person name="Pretorius Z.A."/>
            <person name="Steffenson B.J."/>
            <person name="Schwessinger B."/>
            <person name="Dodds P.N."/>
            <person name="Figueroa M."/>
        </authorList>
    </citation>
    <scope>NUCLEOTIDE SEQUENCE [LARGE SCALE GENOMIC DNA]</scope>
    <source>
        <strain evidence="3 4">Ug99</strain>
    </source>
</reference>
<keyword evidence="2" id="KW-0472">Membrane</keyword>
<dbReference type="InterPro" id="IPR042099">
    <property type="entry name" value="ANL_N_sf"/>
</dbReference>